<organism evidence="4 5">
    <name type="scientific">Halopseudomonas pachastrellae</name>
    <dbReference type="NCBI Taxonomy" id="254161"/>
    <lineage>
        <taxon>Bacteria</taxon>
        <taxon>Pseudomonadati</taxon>
        <taxon>Pseudomonadota</taxon>
        <taxon>Gammaproteobacteria</taxon>
        <taxon>Pseudomonadales</taxon>
        <taxon>Pseudomonadaceae</taxon>
        <taxon>Halopseudomonas</taxon>
    </lineage>
</organism>
<dbReference type="SUPFAM" id="SSF63411">
    <property type="entry name" value="LuxS/MPP-like metallohydrolase"/>
    <property type="match status" value="2"/>
</dbReference>
<proteinExistence type="predicted"/>
<evidence type="ECO:0008006" key="6">
    <source>
        <dbReference type="Google" id="ProtNLM"/>
    </source>
</evidence>
<sequence length="518" mass="55691">MSPRSPFSALRWLIALLVLGGMLFLLVERAPEQSIPEPVSVPSEAPVATDTASEVFGEPLPALQSLEELDLDTPPARRGLDLQHWQTSQGTPVYYMQADELPMLDVQILFAAGASRDGELPGLAGFTNAMLNEGTGNLDAGDIAAGFERLGAQFSNSSHRDMGLLGLRTLTASDKLEPALSLFAQILAKPSFPEASLQRIREQMLAGLRYARQRPGSQASDALWSTLYAGHPYGIPPDGTEESINAITREDLQGFQQTYYSAGNAVIALVGAVDRQRAEQLAQHLADAMPQGDAAPRTPAPEPVSASTQHIDFASNQTHVLIAQQGISRDDPDYAALYLGNQILGGGGFGSRLVDEIREQRGLAYSPRSTFSAMQAPGPFYISIQTRADQAEQALDVANQVLDEFILTGPTDTELSRAKQQMLGEFPLSTASNGAIVSQLGAIGFYDLPLNYMQLFLDRVQALTTGDIRDAFARHLPASERVIITVGPPQPEPETEQDNTNSETDGDSAAQTTEGEDA</sequence>
<evidence type="ECO:0000259" key="2">
    <source>
        <dbReference type="Pfam" id="PF00675"/>
    </source>
</evidence>
<dbReference type="PANTHER" id="PTHR11851">
    <property type="entry name" value="METALLOPROTEASE"/>
    <property type="match status" value="1"/>
</dbReference>
<evidence type="ECO:0000313" key="4">
    <source>
        <dbReference type="EMBL" id="ONM45689.1"/>
    </source>
</evidence>
<keyword evidence="5" id="KW-1185">Reference proteome</keyword>
<comment type="caution">
    <text evidence="4">The sequence shown here is derived from an EMBL/GenBank/DDBJ whole genome shotgun (WGS) entry which is preliminary data.</text>
</comment>
<dbReference type="STRING" id="254161.SAMN05216256_10823"/>
<evidence type="ECO:0000259" key="3">
    <source>
        <dbReference type="Pfam" id="PF05193"/>
    </source>
</evidence>
<dbReference type="InterPro" id="IPR011765">
    <property type="entry name" value="Pept_M16_N"/>
</dbReference>
<evidence type="ECO:0000313" key="5">
    <source>
        <dbReference type="Proteomes" id="UP000242847"/>
    </source>
</evidence>
<dbReference type="GO" id="GO:0046872">
    <property type="term" value="F:metal ion binding"/>
    <property type="evidence" value="ECO:0007669"/>
    <property type="project" value="InterPro"/>
</dbReference>
<dbReference type="InterPro" id="IPR011249">
    <property type="entry name" value="Metalloenz_LuxS/M16"/>
</dbReference>
<feature type="domain" description="Peptidase M16 C-terminal" evidence="3">
    <location>
        <begin position="247"/>
        <end position="422"/>
    </location>
</feature>
<dbReference type="Pfam" id="PF00675">
    <property type="entry name" value="Peptidase_M16"/>
    <property type="match status" value="1"/>
</dbReference>
<dbReference type="Proteomes" id="UP000242847">
    <property type="component" value="Unassembled WGS sequence"/>
</dbReference>
<dbReference type="Gene3D" id="3.30.830.10">
    <property type="entry name" value="Metalloenzyme, LuxS/M16 peptidase-like"/>
    <property type="match status" value="2"/>
</dbReference>
<evidence type="ECO:0000256" key="1">
    <source>
        <dbReference type="SAM" id="MobiDB-lite"/>
    </source>
</evidence>
<name>A0A1S8DL95_9GAMM</name>
<feature type="region of interest" description="Disordered" evidence="1">
    <location>
        <begin position="282"/>
        <end position="305"/>
    </location>
</feature>
<dbReference type="EMBL" id="MUBC01000002">
    <property type="protein sequence ID" value="ONM45689.1"/>
    <property type="molecule type" value="Genomic_DNA"/>
</dbReference>
<dbReference type="InterPro" id="IPR050361">
    <property type="entry name" value="MPP/UQCRC_Complex"/>
</dbReference>
<protein>
    <recommendedName>
        <fullName evidence="6">Insulinase family protein</fullName>
    </recommendedName>
</protein>
<feature type="compositionally biased region" description="Polar residues" evidence="1">
    <location>
        <begin position="498"/>
        <end position="518"/>
    </location>
</feature>
<feature type="domain" description="Peptidase M16 N-terminal" evidence="2">
    <location>
        <begin position="106"/>
        <end position="236"/>
    </location>
</feature>
<dbReference type="AlphaFoldDB" id="A0A1S8DL95"/>
<dbReference type="PANTHER" id="PTHR11851:SF224">
    <property type="entry name" value="PROCESSING PROTEASE"/>
    <property type="match status" value="1"/>
</dbReference>
<dbReference type="Pfam" id="PF05193">
    <property type="entry name" value="Peptidase_M16_C"/>
    <property type="match status" value="1"/>
</dbReference>
<feature type="region of interest" description="Disordered" evidence="1">
    <location>
        <begin position="485"/>
        <end position="518"/>
    </location>
</feature>
<reference evidence="4 5" key="1">
    <citation type="submission" date="2017-01" db="EMBL/GenBank/DDBJ databases">
        <title>Draft genome sequence of Pseudomonas pachastrellae type strain CCUG 46540T from a deep sea.</title>
        <authorList>
            <person name="Gomila M."/>
            <person name="Mulet M."/>
            <person name="Lalucat J."/>
            <person name="Garcia-Valdes E."/>
        </authorList>
    </citation>
    <scope>NUCLEOTIDE SEQUENCE [LARGE SCALE GENOMIC DNA]</scope>
    <source>
        <strain evidence="4 5">CCUG 46540</strain>
    </source>
</reference>
<accession>A0A1S8DL95</accession>
<dbReference type="InterPro" id="IPR007863">
    <property type="entry name" value="Peptidase_M16_C"/>
</dbReference>
<dbReference type="RefSeq" id="WP_235846716.1">
    <property type="nucleotide sequence ID" value="NZ_FOUD01000008.1"/>
</dbReference>
<gene>
    <name evidence="4" type="ORF">BXT89_01705</name>
</gene>